<proteinExistence type="predicted"/>
<dbReference type="CDD" id="cd08771">
    <property type="entry name" value="DLP_1"/>
    <property type="match status" value="1"/>
</dbReference>
<dbReference type="GO" id="GO:0005739">
    <property type="term" value="C:mitochondrion"/>
    <property type="evidence" value="ECO:0007669"/>
    <property type="project" value="TreeGrafter"/>
</dbReference>
<dbReference type="GO" id="GO:0000266">
    <property type="term" value="P:mitochondrial fission"/>
    <property type="evidence" value="ECO:0007669"/>
    <property type="project" value="TreeGrafter"/>
</dbReference>
<evidence type="ECO:0008006" key="7">
    <source>
        <dbReference type="Google" id="ProtNLM"/>
    </source>
</evidence>
<dbReference type="GO" id="GO:0003924">
    <property type="term" value="F:GTPase activity"/>
    <property type="evidence" value="ECO:0007669"/>
    <property type="project" value="InterPro"/>
</dbReference>
<dbReference type="GO" id="GO:0008017">
    <property type="term" value="F:microtubule binding"/>
    <property type="evidence" value="ECO:0007669"/>
    <property type="project" value="TreeGrafter"/>
</dbReference>
<dbReference type="OrthoDB" id="415706at2759"/>
<dbReference type="Pfam" id="PF00350">
    <property type="entry name" value="Dynamin_N"/>
    <property type="match status" value="1"/>
</dbReference>
<name>A0A084QYW2_STAC4</name>
<keyword evidence="6" id="KW-1185">Reference proteome</keyword>
<dbReference type="InterPro" id="IPR027417">
    <property type="entry name" value="P-loop_NTPase"/>
</dbReference>
<evidence type="ECO:0000256" key="1">
    <source>
        <dbReference type="ARBA" id="ARBA00022741"/>
    </source>
</evidence>
<gene>
    <name evidence="5" type="ORF">S40285_00124</name>
</gene>
<dbReference type="InParanoid" id="A0A084QYW2"/>
<accession>A0A084QYW2</accession>
<evidence type="ECO:0000313" key="6">
    <source>
        <dbReference type="Proteomes" id="UP000028524"/>
    </source>
</evidence>
<dbReference type="GO" id="GO:0005874">
    <property type="term" value="C:microtubule"/>
    <property type="evidence" value="ECO:0007669"/>
    <property type="project" value="TreeGrafter"/>
</dbReference>
<dbReference type="PRINTS" id="PR00195">
    <property type="entry name" value="DYNAMIN"/>
</dbReference>
<dbReference type="GO" id="GO:0016020">
    <property type="term" value="C:membrane"/>
    <property type="evidence" value="ECO:0007669"/>
    <property type="project" value="TreeGrafter"/>
</dbReference>
<dbReference type="EMBL" id="KL659601">
    <property type="protein sequence ID" value="KFA69147.1"/>
    <property type="molecule type" value="Genomic_DNA"/>
</dbReference>
<sequence>MSTDPSDQHAPLLTSPGRLQKIDQLRERNIGTYLPLPQLVAVGDQSSGKSSLLESLTGIPFPRGQELCTRYATQITHRREAQQRIDITIIPGPHASQDHKKKLESYRRHVQTTAQLRTEFPVILAQANILMGIKAESNPAGENTFSEDVLKIEKCGPNEDYLTIIDVPGIFRTTTEGVTTNKDKELVRAMVKRYIKDSRTIILAVLPSNVDVATQEILTLAEEADPAGDRTLGILTKADLLKERSAGVAVVSLVEGNKKPLKLGYHVVTNRGGDDIGEEDDASAAQREREAIFLEHPWENLPRDRVGVNSLRERLEDLLGEITDRAFPELLRETRQKLEIAEKKLKELGAPRQTEREQQQYLVGIASNFQMLVRAALNADYSAHTAFDSNDLRLITAVVNATEQFNTDFDSLGRTYLFESETNAVTPAPEGVITPGTPVLDEDEDEQEDSGSLLQLAAFDIPTPEEFPELDRIIVKDWDIDPPRRGIMKWIKAVHQRSRGQELGGFGHGVLLSVFREQSAKWGMVARQYLSKIIVLVHRFILAALKIVCADTQVFHDVSSTILGDLCAKYEGGMNQATLLVNVERQLKPYTLNHYFNHNQQRSHGTRITETLRPKARVEKGSHGSWPNSNMLVIYLRDVADAVTNKSNAEHATETIHDTLEAYYKVAYKRFVDNVFSQAVDYKLLSGPESPLRLFTEQWVLGLNPKKLLSVAGESRRTRDFRERLKKEIGDLEVAMEILR</sequence>
<dbReference type="Proteomes" id="UP000028524">
    <property type="component" value="Unassembled WGS sequence"/>
</dbReference>
<dbReference type="GO" id="GO:0005525">
    <property type="term" value="F:GTP binding"/>
    <property type="evidence" value="ECO:0007669"/>
    <property type="project" value="InterPro"/>
</dbReference>
<dbReference type="GO" id="GO:0016559">
    <property type="term" value="P:peroxisome fission"/>
    <property type="evidence" value="ECO:0007669"/>
    <property type="project" value="TreeGrafter"/>
</dbReference>
<dbReference type="Gene3D" id="3.40.50.300">
    <property type="entry name" value="P-loop containing nucleotide triphosphate hydrolases"/>
    <property type="match status" value="1"/>
</dbReference>
<dbReference type="PANTHER" id="PTHR11566:SF215">
    <property type="entry name" value="DYNAMIN GTPASE"/>
    <property type="match status" value="1"/>
</dbReference>
<dbReference type="InterPro" id="IPR020850">
    <property type="entry name" value="GED_dom"/>
</dbReference>
<dbReference type="OMA" id="HATETIH"/>
<dbReference type="PANTHER" id="PTHR11566">
    <property type="entry name" value="DYNAMIN"/>
    <property type="match status" value="1"/>
</dbReference>
<dbReference type="InterPro" id="IPR001401">
    <property type="entry name" value="Dynamin_GTPase"/>
</dbReference>
<organism evidence="5 6">
    <name type="scientific">Stachybotrys chlorohalonatus (strain IBT 40285)</name>
    <dbReference type="NCBI Taxonomy" id="1283841"/>
    <lineage>
        <taxon>Eukaryota</taxon>
        <taxon>Fungi</taxon>
        <taxon>Dikarya</taxon>
        <taxon>Ascomycota</taxon>
        <taxon>Pezizomycotina</taxon>
        <taxon>Sordariomycetes</taxon>
        <taxon>Hypocreomycetidae</taxon>
        <taxon>Hypocreales</taxon>
        <taxon>Stachybotryaceae</taxon>
        <taxon>Stachybotrys</taxon>
    </lineage>
</organism>
<dbReference type="HOGENOM" id="CLU_008964_7_2_1"/>
<dbReference type="InterPro" id="IPR000375">
    <property type="entry name" value="Dynamin_stalk"/>
</dbReference>
<reference evidence="5 6" key="1">
    <citation type="journal article" date="2014" name="BMC Genomics">
        <title>Comparative genome sequencing reveals chemotype-specific gene clusters in the toxigenic black mold Stachybotrys.</title>
        <authorList>
            <person name="Semeiks J."/>
            <person name="Borek D."/>
            <person name="Otwinowski Z."/>
            <person name="Grishin N.V."/>
        </authorList>
    </citation>
    <scope>NUCLEOTIDE SEQUENCE [LARGE SCALE GENOMIC DNA]</scope>
    <source>
        <strain evidence="5 6">IBT 40285</strain>
    </source>
</reference>
<dbReference type="GO" id="GO:0006897">
    <property type="term" value="P:endocytosis"/>
    <property type="evidence" value="ECO:0007669"/>
    <property type="project" value="TreeGrafter"/>
</dbReference>
<dbReference type="AlphaFoldDB" id="A0A084QYW2"/>
<dbReference type="STRING" id="1283841.A0A084QYW2"/>
<dbReference type="SUPFAM" id="SSF52540">
    <property type="entry name" value="P-loop containing nucleoside triphosphate hydrolases"/>
    <property type="match status" value="1"/>
</dbReference>
<keyword evidence="1" id="KW-0547">Nucleotide-binding</keyword>
<dbReference type="PROSITE" id="PS51718">
    <property type="entry name" value="G_DYNAMIN_2"/>
    <property type="match status" value="1"/>
</dbReference>
<dbReference type="SMART" id="SM00053">
    <property type="entry name" value="DYNc"/>
    <property type="match status" value="1"/>
</dbReference>
<evidence type="ECO:0000256" key="2">
    <source>
        <dbReference type="ARBA" id="ARBA00023134"/>
    </source>
</evidence>
<feature type="domain" description="GED" evidence="3">
    <location>
        <begin position="653"/>
        <end position="740"/>
    </location>
</feature>
<dbReference type="PROSITE" id="PS51388">
    <property type="entry name" value="GED"/>
    <property type="match status" value="1"/>
</dbReference>
<dbReference type="FunFam" id="3.40.50.300:FF:001425">
    <property type="entry name" value="Dynamin GTPase, putative"/>
    <property type="match status" value="1"/>
</dbReference>
<keyword evidence="2" id="KW-0342">GTP-binding</keyword>
<evidence type="ECO:0000313" key="5">
    <source>
        <dbReference type="EMBL" id="KFA69147.1"/>
    </source>
</evidence>
<dbReference type="InterPro" id="IPR045063">
    <property type="entry name" value="Dynamin_N"/>
</dbReference>
<dbReference type="GO" id="GO:0048312">
    <property type="term" value="P:intracellular distribution of mitochondria"/>
    <property type="evidence" value="ECO:0007669"/>
    <property type="project" value="TreeGrafter"/>
</dbReference>
<feature type="domain" description="Dynamin-type G" evidence="4">
    <location>
        <begin position="33"/>
        <end position="328"/>
    </location>
</feature>
<dbReference type="InterPro" id="IPR030381">
    <property type="entry name" value="G_DYNAMIN_dom"/>
</dbReference>
<evidence type="ECO:0000259" key="4">
    <source>
        <dbReference type="PROSITE" id="PS51718"/>
    </source>
</evidence>
<evidence type="ECO:0000259" key="3">
    <source>
        <dbReference type="PROSITE" id="PS51388"/>
    </source>
</evidence>
<dbReference type="Pfam" id="PF01031">
    <property type="entry name" value="Dynamin_M"/>
    <property type="match status" value="1"/>
</dbReference>
<dbReference type="InterPro" id="IPR022812">
    <property type="entry name" value="Dynamin"/>
</dbReference>
<protein>
    <recommendedName>
        <fullName evidence="7">GED domain-containing protein</fullName>
    </recommendedName>
</protein>